<dbReference type="InterPro" id="IPR001810">
    <property type="entry name" value="F-box_dom"/>
</dbReference>
<dbReference type="Proteomes" id="UP000078284">
    <property type="component" value="Chromosome 5"/>
</dbReference>
<dbReference type="Gene3D" id="3.80.10.10">
    <property type="entry name" value="Ribonuclease Inhibitor"/>
    <property type="match status" value="1"/>
</dbReference>
<gene>
    <name evidence="2" type="ordered locus">AXX17_At5g39390</name>
</gene>
<dbReference type="SUPFAM" id="SSF81383">
    <property type="entry name" value="F-box domain"/>
    <property type="match status" value="1"/>
</dbReference>
<evidence type="ECO:0000313" key="3">
    <source>
        <dbReference type="Proteomes" id="UP000078284"/>
    </source>
</evidence>
<proteinExistence type="predicted"/>
<dbReference type="AlphaFoldDB" id="A0A178UIK8"/>
<feature type="domain" description="FBD" evidence="1">
    <location>
        <begin position="410"/>
        <end position="505"/>
    </location>
</feature>
<dbReference type="EMBL" id="LUHQ01000005">
    <property type="protein sequence ID" value="OAO93440.1"/>
    <property type="molecule type" value="Genomic_DNA"/>
</dbReference>
<dbReference type="InterPro" id="IPR036047">
    <property type="entry name" value="F-box-like_dom_sf"/>
</dbReference>
<evidence type="ECO:0000313" key="2">
    <source>
        <dbReference type="EMBL" id="OAO93440.1"/>
    </source>
</evidence>
<protein>
    <recommendedName>
        <fullName evidence="1">FBD domain-containing protein</fullName>
    </recommendedName>
</protein>
<dbReference type="InterPro" id="IPR032675">
    <property type="entry name" value="LRR_dom_sf"/>
</dbReference>
<evidence type="ECO:0000259" key="1">
    <source>
        <dbReference type="SMART" id="SM00579"/>
    </source>
</evidence>
<dbReference type="Pfam" id="PF00646">
    <property type="entry name" value="F-box"/>
    <property type="match status" value="1"/>
</dbReference>
<dbReference type="InterPro" id="IPR053781">
    <property type="entry name" value="F-box_AtFBL13-like"/>
</dbReference>
<accession>A0A178UIK8</accession>
<comment type="caution">
    <text evidence="2">The sequence shown here is derived from an EMBL/GenBank/DDBJ whole genome shotgun (WGS) entry which is preliminary data.</text>
</comment>
<name>A0A178UIK8_ARATH</name>
<organism evidence="2 3">
    <name type="scientific">Arabidopsis thaliana</name>
    <name type="common">Mouse-ear cress</name>
    <dbReference type="NCBI Taxonomy" id="3702"/>
    <lineage>
        <taxon>Eukaryota</taxon>
        <taxon>Viridiplantae</taxon>
        <taxon>Streptophyta</taxon>
        <taxon>Embryophyta</taxon>
        <taxon>Tracheophyta</taxon>
        <taxon>Spermatophyta</taxon>
        <taxon>Magnoliopsida</taxon>
        <taxon>eudicotyledons</taxon>
        <taxon>Gunneridae</taxon>
        <taxon>Pentapetalae</taxon>
        <taxon>rosids</taxon>
        <taxon>malvids</taxon>
        <taxon>Brassicales</taxon>
        <taxon>Brassicaceae</taxon>
        <taxon>Camelineae</taxon>
        <taxon>Arabidopsis</taxon>
    </lineage>
</organism>
<dbReference type="InterPro" id="IPR006566">
    <property type="entry name" value="FBD"/>
</dbReference>
<sequence length="517" mass="59649">MSKMKDFGGGRDIISDLPDALIGHILSFLPTIEAVATTVLAKRWKPLLSFVHSLDFDDSLCLHPAKTNEEKRTNATSFMRFVDGVLALQGNARIYKFRLNGKHIINERWVLDWIQNVLKRDVSDIRLYVSSCSDGFDSSFYHLPPEIFVSQTLVTLIIMFEGDINISVEREVSLPKLKTLHLYHFKIKLSTFNKLISGCHALEELMMINWKWDESSEPEPCFVTIYLPSLKILEYCRFERYDEANDKVSLLFHNPKVVYLEFFDSIADRYQRVSFDSLVEARLGIRLTYDQVHDHLETEYYVSSKEKSNVTNLLTGICNVKILYLSDETLEVFGCCRDTIPVFNNLIELTIQTKPHIIWKPLPAMLNNCPNLVTLIFEGMHHIYSDRCEDEDGCLCRYPTNFVGGVVARPCLSSSPVKVLKILNFGEICDVHEDDVDDEDDEDEEFVYCLREQIEHVEYFIEKMPNLEQVILCYYTSNDEDVMKVFKKLENLPRVASTNCKIQLISDNLSLSCNVSD</sequence>
<dbReference type="CDD" id="cd22160">
    <property type="entry name" value="F-box_AtFBL13-like"/>
    <property type="match status" value="1"/>
</dbReference>
<dbReference type="InterPro" id="IPR055294">
    <property type="entry name" value="FBL60-like"/>
</dbReference>
<dbReference type="SMART" id="SM00579">
    <property type="entry name" value="FBD"/>
    <property type="match status" value="1"/>
</dbReference>
<dbReference type="PANTHER" id="PTHR31293">
    <property type="entry name" value="RNI-LIKE SUPERFAMILY PROTEIN"/>
    <property type="match status" value="1"/>
</dbReference>
<reference evidence="3" key="1">
    <citation type="journal article" date="2016" name="Proc. Natl. Acad. Sci. U.S.A.">
        <title>Chromosome-level assembly of Arabidopsis thaliana Ler reveals the extent of translocation and inversion polymorphisms.</title>
        <authorList>
            <person name="Zapata L."/>
            <person name="Ding J."/>
            <person name="Willing E.M."/>
            <person name="Hartwig B."/>
            <person name="Bezdan D."/>
            <person name="Jiao W.B."/>
            <person name="Patel V."/>
            <person name="Velikkakam James G."/>
            <person name="Koornneef M."/>
            <person name="Ossowski S."/>
            <person name="Schneeberger K."/>
        </authorList>
    </citation>
    <scope>NUCLEOTIDE SEQUENCE [LARGE SCALE GENOMIC DNA]</scope>
    <source>
        <strain evidence="3">cv. Landsberg erecta</strain>
    </source>
</reference>
<dbReference type="InterPro" id="IPR055411">
    <property type="entry name" value="LRR_FXL15/At3g58940/PEG3-like"/>
</dbReference>
<dbReference type="ExpressionAtlas" id="A0A178UIK8">
    <property type="expression patterns" value="baseline"/>
</dbReference>
<dbReference type="PANTHER" id="PTHR31293:SF12">
    <property type="entry name" value="RNI-LIKE SUPERFAMILY PROTEIN"/>
    <property type="match status" value="1"/>
</dbReference>
<dbReference type="SUPFAM" id="SSF52047">
    <property type="entry name" value="RNI-like"/>
    <property type="match status" value="1"/>
</dbReference>
<dbReference type="Pfam" id="PF24758">
    <property type="entry name" value="LRR_At5g56370"/>
    <property type="match status" value="1"/>
</dbReference>